<proteinExistence type="predicted"/>
<sequence>MPHLILECSNNIASTIDFKPLFQTLHQLLADKLPTQITSCKSRVVIHDHYFIGNDFEHGAFIHLTIKILPGRTNELKSELAKQILDIINTNISQHHLNTATSVEILDLSPQYFKK</sequence>
<dbReference type="GO" id="GO:0008704">
    <property type="term" value="F:5-carboxymethyl-2-hydroxymuconate delta-isomerase activity"/>
    <property type="evidence" value="ECO:0007669"/>
    <property type="project" value="UniProtKB-EC"/>
</dbReference>
<dbReference type="EMBL" id="LNYP01000031">
    <property type="protein sequence ID" value="KTD37093.1"/>
    <property type="molecule type" value="Genomic_DNA"/>
</dbReference>
<dbReference type="InterPro" id="IPR004220">
    <property type="entry name" value="5-COMe_2-OHmuconate_Isoase"/>
</dbReference>
<reference evidence="1 2" key="1">
    <citation type="submission" date="2015-11" db="EMBL/GenBank/DDBJ databases">
        <title>Genomic analysis of 38 Legionella species identifies large and diverse effector repertoires.</title>
        <authorList>
            <person name="Burstein D."/>
            <person name="Amaro F."/>
            <person name="Zusman T."/>
            <person name="Lifshitz Z."/>
            <person name="Cohen O."/>
            <person name="Gilbert J.A."/>
            <person name="Pupko T."/>
            <person name="Shuman H.A."/>
            <person name="Segal G."/>
        </authorList>
    </citation>
    <scope>NUCLEOTIDE SEQUENCE [LARGE SCALE GENOMIC DNA]</scope>
    <source>
        <strain evidence="1 2">Oak Ridge-10</strain>
    </source>
</reference>
<dbReference type="PATRIC" id="fig|29423.5.peg.2338"/>
<accession>A0A0W0WXQ0</accession>
<dbReference type="PANTHER" id="PTHR37950">
    <property type="entry name" value="4-HYDROXYPHENYLACETATE CATABOLISM PROTEIN"/>
    <property type="match status" value="1"/>
</dbReference>
<dbReference type="PANTHER" id="PTHR37950:SF1">
    <property type="entry name" value="4-HYDROXYPHENYLACETATE CATABOLISM PROTEIN"/>
    <property type="match status" value="1"/>
</dbReference>
<dbReference type="Pfam" id="PF02962">
    <property type="entry name" value="CHMI"/>
    <property type="match status" value="1"/>
</dbReference>
<evidence type="ECO:0000313" key="1">
    <source>
        <dbReference type="EMBL" id="KTD37093.1"/>
    </source>
</evidence>
<dbReference type="SUPFAM" id="SSF55331">
    <property type="entry name" value="Tautomerase/MIF"/>
    <property type="match status" value="1"/>
</dbReference>
<name>A0A0W0WXQ0_9GAMM</name>
<gene>
    <name evidence="1" type="primary">hpcD</name>
    <name evidence="1" type="ORF">Loak_2229</name>
</gene>
<comment type="caution">
    <text evidence="1">The sequence shown here is derived from an EMBL/GenBank/DDBJ whole genome shotgun (WGS) entry which is preliminary data.</text>
</comment>
<dbReference type="EC" id="5.3.3.10" evidence="1"/>
<dbReference type="AlphaFoldDB" id="A0A0W0WXQ0"/>
<dbReference type="InterPro" id="IPR014347">
    <property type="entry name" value="Tautomerase/MIF_sf"/>
</dbReference>
<dbReference type="Proteomes" id="UP000054858">
    <property type="component" value="Unassembled WGS sequence"/>
</dbReference>
<protein>
    <submittedName>
        <fullName evidence="1">5-carboxymethyl-2-hydroxymuconate Delta-isomerase</fullName>
        <ecNumber evidence="1">5.3.3.10</ecNumber>
    </submittedName>
</protein>
<organism evidence="1 2">
    <name type="scientific">Legionella oakridgensis</name>
    <dbReference type="NCBI Taxonomy" id="29423"/>
    <lineage>
        <taxon>Bacteria</taxon>
        <taxon>Pseudomonadati</taxon>
        <taxon>Pseudomonadota</taxon>
        <taxon>Gammaproteobacteria</taxon>
        <taxon>Legionellales</taxon>
        <taxon>Legionellaceae</taxon>
        <taxon>Legionella</taxon>
    </lineage>
</organism>
<keyword evidence="1" id="KW-0413">Isomerase</keyword>
<dbReference type="CDD" id="cd00580">
    <property type="entry name" value="CHMI"/>
    <property type="match status" value="1"/>
</dbReference>
<dbReference type="Gene3D" id="3.30.429.10">
    <property type="entry name" value="Macrophage Migration Inhibitory Factor"/>
    <property type="match status" value="1"/>
</dbReference>
<evidence type="ECO:0000313" key="2">
    <source>
        <dbReference type="Proteomes" id="UP000054858"/>
    </source>
</evidence>
<dbReference type="RefSeq" id="WP_025386039.1">
    <property type="nucleotide sequence ID" value="NZ_LCUA01000001.1"/>
</dbReference>